<dbReference type="HOGENOM" id="CLU_1971942_0_0_1"/>
<sequence>MGTAAADDPDMEANGMLTLPGSSLSRTCLIFSVSLLKPGGSSTCLDRALSNIGSSIPKDSKFDFSTQPEDWATTTHEVPTWTAMTAHALGCYPVVVYLLLSTGCETQVQGLLTLLPRGNQLALTLCS</sequence>
<evidence type="ECO:0000313" key="1">
    <source>
        <dbReference type="EMBL" id="KIK38017.1"/>
    </source>
</evidence>
<dbReference type="EMBL" id="KN835415">
    <property type="protein sequence ID" value="KIK38017.1"/>
    <property type="molecule type" value="Genomic_DNA"/>
</dbReference>
<accession>A0A0D0AUN0</accession>
<dbReference type="Proteomes" id="UP000054485">
    <property type="component" value="Unassembled WGS sequence"/>
</dbReference>
<reference evidence="1 2" key="1">
    <citation type="submission" date="2014-04" db="EMBL/GenBank/DDBJ databases">
        <authorList>
            <consortium name="DOE Joint Genome Institute"/>
            <person name="Kuo A."/>
            <person name="Ruytinx J."/>
            <person name="Rineau F."/>
            <person name="Colpaert J."/>
            <person name="Kohler A."/>
            <person name="Nagy L.G."/>
            <person name="Floudas D."/>
            <person name="Copeland A."/>
            <person name="Barry K.W."/>
            <person name="Cichocki N."/>
            <person name="Veneault-Fourrey C."/>
            <person name="LaButti K."/>
            <person name="Lindquist E.A."/>
            <person name="Lipzen A."/>
            <person name="Lundell T."/>
            <person name="Morin E."/>
            <person name="Murat C."/>
            <person name="Sun H."/>
            <person name="Tunlid A."/>
            <person name="Henrissat B."/>
            <person name="Grigoriev I.V."/>
            <person name="Hibbett D.S."/>
            <person name="Martin F."/>
            <person name="Nordberg H.P."/>
            <person name="Cantor M.N."/>
            <person name="Hua S.X."/>
        </authorList>
    </citation>
    <scope>NUCLEOTIDE SEQUENCE [LARGE SCALE GENOMIC DNA]</scope>
    <source>
        <strain evidence="1 2">UH-Slu-Lm8-n1</strain>
    </source>
</reference>
<dbReference type="InParanoid" id="A0A0D0AUN0"/>
<protein>
    <submittedName>
        <fullName evidence="1">Uncharacterized protein</fullName>
    </submittedName>
</protein>
<gene>
    <name evidence="1" type="ORF">CY34DRAFT_415391</name>
</gene>
<dbReference type="AlphaFoldDB" id="A0A0D0AUN0"/>
<keyword evidence="2" id="KW-1185">Reference proteome</keyword>
<name>A0A0D0AUN0_9AGAM</name>
<reference evidence="2" key="2">
    <citation type="submission" date="2015-01" db="EMBL/GenBank/DDBJ databases">
        <title>Evolutionary Origins and Diversification of the Mycorrhizal Mutualists.</title>
        <authorList>
            <consortium name="DOE Joint Genome Institute"/>
            <consortium name="Mycorrhizal Genomics Consortium"/>
            <person name="Kohler A."/>
            <person name="Kuo A."/>
            <person name="Nagy L.G."/>
            <person name="Floudas D."/>
            <person name="Copeland A."/>
            <person name="Barry K.W."/>
            <person name="Cichocki N."/>
            <person name="Veneault-Fourrey C."/>
            <person name="LaButti K."/>
            <person name="Lindquist E.A."/>
            <person name="Lipzen A."/>
            <person name="Lundell T."/>
            <person name="Morin E."/>
            <person name="Murat C."/>
            <person name="Riley R."/>
            <person name="Ohm R."/>
            <person name="Sun H."/>
            <person name="Tunlid A."/>
            <person name="Henrissat B."/>
            <person name="Grigoriev I.V."/>
            <person name="Hibbett D.S."/>
            <person name="Martin F."/>
        </authorList>
    </citation>
    <scope>NUCLEOTIDE SEQUENCE [LARGE SCALE GENOMIC DNA]</scope>
    <source>
        <strain evidence="2">UH-Slu-Lm8-n1</strain>
    </source>
</reference>
<organism evidence="1 2">
    <name type="scientific">Suillus luteus UH-Slu-Lm8-n1</name>
    <dbReference type="NCBI Taxonomy" id="930992"/>
    <lineage>
        <taxon>Eukaryota</taxon>
        <taxon>Fungi</taxon>
        <taxon>Dikarya</taxon>
        <taxon>Basidiomycota</taxon>
        <taxon>Agaricomycotina</taxon>
        <taxon>Agaricomycetes</taxon>
        <taxon>Agaricomycetidae</taxon>
        <taxon>Boletales</taxon>
        <taxon>Suillineae</taxon>
        <taxon>Suillaceae</taxon>
        <taxon>Suillus</taxon>
    </lineage>
</organism>
<proteinExistence type="predicted"/>
<evidence type="ECO:0000313" key="2">
    <source>
        <dbReference type="Proteomes" id="UP000054485"/>
    </source>
</evidence>